<comment type="caution">
    <text evidence="7">The sequence shown here is derived from an EMBL/GenBank/DDBJ whole genome shotgun (WGS) entry which is preliminary data.</text>
</comment>
<dbReference type="InterPro" id="IPR058240">
    <property type="entry name" value="rSAM_sf"/>
</dbReference>
<keyword evidence="5" id="KW-0411">Iron-sulfur</keyword>
<evidence type="ECO:0000259" key="6">
    <source>
        <dbReference type="PROSITE" id="PS51332"/>
    </source>
</evidence>
<dbReference type="InterPro" id="IPR034532">
    <property type="entry name" value="OxsB-like"/>
</dbReference>
<dbReference type="InterPro" id="IPR023404">
    <property type="entry name" value="rSAM_horseshoe"/>
</dbReference>
<reference evidence="8" key="1">
    <citation type="journal article" date="2019" name="Int. J. Syst. Evol. Microbiol.">
        <title>The Global Catalogue of Microorganisms (GCM) 10K type strain sequencing project: providing services to taxonomists for standard genome sequencing and annotation.</title>
        <authorList>
            <consortium name="The Broad Institute Genomics Platform"/>
            <consortium name="The Broad Institute Genome Sequencing Center for Infectious Disease"/>
            <person name="Wu L."/>
            <person name="Ma J."/>
        </authorList>
    </citation>
    <scope>NUCLEOTIDE SEQUENCE [LARGE SCALE GENOMIC DNA]</scope>
    <source>
        <strain evidence="8">JCM 17137</strain>
    </source>
</reference>
<evidence type="ECO:0000256" key="5">
    <source>
        <dbReference type="ARBA" id="ARBA00023014"/>
    </source>
</evidence>
<keyword evidence="8" id="KW-1185">Reference proteome</keyword>
<evidence type="ECO:0000256" key="4">
    <source>
        <dbReference type="ARBA" id="ARBA00023004"/>
    </source>
</evidence>
<dbReference type="SUPFAM" id="SSF102114">
    <property type="entry name" value="Radical SAM enzymes"/>
    <property type="match status" value="1"/>
</dbReference>
<evidence type="ECO:0000256" key="1">
    <source>
        <dbReference type="ARBA" id="ARBA00001966"/>
    </source>
</evidence>
<dbReference type="InterPro" id="IPR006158">
    <property type="entry name" value="Cobalamin-bd"/>
</dbReference>
<feature type="domain" description="B12-binding" evidence="6">
    <location>
        <begin position="120"/>
        <end position="258"/>
    </location>
</feature>
<dbReference type="Proteomes" id="UP001500908">
    <property type="component" value="Unassembled WGS sequence"/>
</dbReference>
<dbReference type="EMBL" id="BAABDD010000053">
    <property type="protein sequence ID" value="GAA3766495.1"/>
    <property type="molecule type" value="Genomic_DNA"/>
</dbReference>
<dbReference type="RefSeq" id="WP_344977433.1">
    <property type="nucleotide sequence ID" value="NZ_BAABDD010000053.1"/>
</dbReference>
<organism evidence="7 8">
    <name type="scientific">Salinactinospora qingdaonensis</name>
    <dbReference type="NCBI Taxonomy" id="702744"/>
    <lineage>
        <taxon>Bacteria</taxon>
        <taxon>Bacillati</taxon>
        <taxon>Actinomycetota</taxon>
        <taxon>Actinomycetes</taxon>
        <taxon>Streptosporangiales</taxon>
        <taxon>Nocardiopsidaceae</taxon>
        <taxon>Salinactinospora</taxon>
    </lineage>
</organism>
<dbReference type="PROSITE" id="PS51332">
    <property type="entry name" value="B12_BINDING"/>
    <property type="match status" value="1"/>
</dbReference>
<keyword evidence="3" id="KW-0479">Metal-binding</keyword>
<evidence type="ECO:0000313" key="8">
    <source>
        <dbReference type="Proteomes" id="UP001500908"/>
    </source>
</evidence>
<proteinExistence type="predicted"/>
<gene>
    <name evidence="7" type="ORF">GCM10022402_49590</name>
</gene>
<evidence type="ECO:0000256" key="3">
    <source>
        <dbReference type="ARBA" id="ARBA00022723"/>
    </source>
</evidence>
<evidence type="ECO:0000256" key="2">
    <source>
        <dbReference type="ARBA" id="ARBA00022691"/>
    </source>
</evidence>
<dbReference type="SFLD" id="SFLDS00029">
    <property type="entry name" value="Radical_SAM"/>
    <property type="match status" value="1"/>
</dbReference>
<dbReference type="PANTHER" id="PTHR43409">
    <property type="entry name" value="ANAEROBIC MAGNESIUM-PROTOPORPHYRIN IX MONOMETHYL ESTER CYCLASE-RELATED"/>
    <property type="match status" value="1"/>
</dbReference>
<keyword evidence="2" id="KW-0949">S-adenosyl-L-methionine</keyword>
<protein>
    <recommendedName>
        <fullName evidence="6">B12-binding domain-containing protein</fullName>
    </recommendedName>
</protein>
<name>A0ABP7GMJ3_9ACTN</name>
<keyword evidence="4" id="KW-0408">Iron</keyword>
<dbReference type="PANTHER" id="PTHR43409:SF7">
    <property type="entry name" value="BLL1977 PROTEIN"/>
    <property type="match status" value="1"/>
</dbReference>
<accession>A0ABP7GMJ3</accession>
<evidence type="ECO:0000313" key="7">
    <source>
        <dbReference type="EMBL" id="GAA3766495.1"/>
    </source>
</evidence>
<dbReference type="SFLD" id="SFLDG01082">
    <property type="entry name" value="B12-binding_domain_containing"/>
    <property type="match status" value="1"/>
</dbReference>
<comment type="cofactor">
    <cofactor evidence="1">
        <name>[4Fe-4S] cluster</name>
        <dbReference type="ChEBI" id="CHEBI:49883"/>
    </cofactor>
</comment>
<dbReference type="InterPro" id="IPR051198">
    <property type="entry name" value="BchE-like"/>
</dbReference>
<dbReference type="SFLD" id="SFLDF00430">
    <property type="entry name" value="OxsB-like"/>
    <property type="match status" value="1"/>
</dbReference>
<sequence>MTSTAPATDHDRILAALNHLSPLPTHLAHQVHAIPRTEPNRLRHALAPAFETTVTGTLEHRLLAARPHGCDTWILSELSGRHLAERDWPAWAHTGITLDAPYHWMSTAHLTPEAHRRLTKPRILLAALYHPEHFPLPRFPLAISDLARAARASLCGQVDLMDMQLGASLADICAAITTGGYDLVGVSATFGQHDLLTRALDHTFALTEPPTVIAGGSLTARNEALLLQRYPHLLIARGAGEPTITDLITWHHGDLALKEIRGLGYAGAPRGGALAITRPSVRRTPTVANRHQPDMLPELDLLAATLDHHGVAQLETSRGCTNYCSFCPRGHKGMWSSLSPQSLPWMLEEISAVFDRHPGTARTLYLVDEEIIGHGPDSLTRIRDIANQLHQAGMTWDSSCRIDQVVDPGHDRAWHLERAQLWRDLCGQGLRRMLFGVESGVTSVLARFNKETTGEQNALAIRTLSALGVPTRYTYITFDHLMSVEELAATHAFQARTDLLLRPLPHLPVETIIEGVRDESFVAEHSTGRPFYTAVSYMLVSMECLIGAAYTRRVEAAGLAGHPRPSLGRIDADFADWRIGVCSQLAQLWIDRNFALDYTLKSIEKILEGEARHQVRHTRSLLKDAAFALLGSMLEHIAHTRRAEPSHKDLTQQLQGRMDDGLAKLQCRLAYALPALADQLPAQHARILREGYDRWRAPHPWRLINAADPCGT</sequence>
<dbReference type="InterPro" id="IPR007197">
    <property type="entry name" value="rSAM"/>
</dbReference>
<dbReference type="Gene3D" id="3.80.30.20">
    <property type="entry name" value="tm_1862 like domain"/>
    <property type="match status" value="1"/>
</dbReference>